<gene>
    <name evidence="2" type="ORF">NP233_g9499</name>
</gene>
<feature type="region of interest" description="Disordered" evidence="1">
    <location>
        <begin position="28"/>
        <end position="68"/>
    </location>
</feature>
<proteinExistence type="predicted"/>
<dbReference type="EMBL" id="JANIEX010000856">
    <property type="protein sequence ID" value="KAJ3562549.1"/>
    <property type="molecule type" value="Genomic_DNA"/>
</dbReference>
<reference evidence="2" key="1">
    <citation type="submission" date="2022-07" db="EMBL/GenBank/DDBJ databases">
        <title>Genome Sequence of Leucocoprinus birnbaumii.</title>
        <authorList>
            <person name="Buettner E."/>
        </authorList>
    </citation>
    <scope>NUCLEOTIDE SEQUENCE</scope>
    <source>
        <strain evidence="2">VT141</strain>
    </source>
</reference>
<evidence type="ECO:0000313" key="3">
    <source>
        <dbReference type="Proteomes" id="UP001213000"/>
    </source>
</evidence>
<keyword evidence="3" id="KW-1185">Reference proteome</keyword>
<dbReference type="AlphaFoldDB" id="A0AAD5VKP1"/>
<evidence type="ECO:0000256" key="1">
    <source>
        <dbReference type="SAM" id="MobiDB-lite"/>
    </source>
</evidence>
<accession>A0AAD5VKP1</accession>
<feature type="compositionally biased region" description="Pro residues" evidence="1">
    <location>
        <begin position="50"/>
        <end position="61"/>
    </location>
</feature>
<protein>
    <submittedName>
        <fullName evidence="2">Uncharacterized protein</fullName>
    </submittedName>
</protein>
<name>A0AAD5VKP1_9AGAR</name>
<evidence type="ECO:0000313" key="2">
    <source>
        <dbReference type="EMBL" id="KAJ3562549.1"/>
    </source>
</evidence>
<sequence>MEFEELEEDFVVGSSMSGVAMAMSMTVESPPPSFAQPSAHPFSSSQHASAPPPAPTPPATPPATATQTALTSPDILDHILEHLALTPYSWSYPPDDVVSMRRTLRNAALVNKRDWLEPSLDRLWRSLDKLFPLFRLLRAFWRSDSTYVLRGEVTDADWVRFDYYARRVKSFCYTRDPDSLDIAMHVYFRIAQLRKEPLLPCLRLLKCPHISQDDFLISSICLFLTPSLKVLDFEKITGVEDKLIGTRGVDAGYAGVFGEMYLAEEFGG</sequence>
<organism evidence="2 3">
    <name type="scientific">Leucocoprinus birnbaumii</name>
    <dbReference type="NCBI Taxonomy" id="56174"/>
    <lineage>
        <taxon>Eukaryota</taxon>
        <taxon>Fungi</taxon>
        <taxon>Dikarya</taxon>
        <taxon>Basidiomycota</taxon>
        <taxon>Agaricomycotina</taxon>
        <taxon>Agaricomycetes</taxon>
        <taxon>Agaricomycetidae</taxon>
        <taxon>Agaricales</taxon>
        <taxon>Agaricineae</taxon>
        <taxon>Agaricaceae</taxon>
        <taxon>Leucocoprinus</taxon>
    </lineage>
</organism>
<comment type="caution">
    <text evidence="2">The sequence shown here is derived from an EMBL/GenBank/DDBJ whole genome shotgun (WGS) entry which is preliminary data.</text>
</comment>
<feature type="compositionally biased region" description="Low complexity" evidence="1">
    <location>
        <begin position="35"/>
        <end position="49"/>
    </location>
</feature>
<dbReference type="Proteomes" id="UP001213000">
    <property type="component" value="Unassembled WGS sequence"/>
</dbReference>